<dbReference type="Pfam" id="PF02347">
    <property type="entry name" value="GDC-P"/>
    <property type="match status" value="1"/>
</dbReference>
<organism evidence="5 6">
    <name type="scientific">candidate division MSBL1 archaeon SCGC-AAA259M10</name>
    <dbReference type="NCBI Taxonomy" id="1698270"/>
    <lineage>
        <taxon>Archaea</taxon>
        <taxon>Methanobacteriati</taxon>
        <taxon>Methanobacteriota</taxon>
        <taxon>candidate division MSBL1</taxon>
    </lineage>
</organism>
<keyword evidence="2" id="KW-0560">Oxidoreductase</keyword>
<comment type="caution">
    <text evidence="5">The sequence shown here is derived from an EMBL/GenBank/DDBJ whole genome shotgun (WGS) entry which is preliminary data.</text>
</comment>
<evidence type="ECO:0000313" key="5">
    <source>
        <dbReference type="EMBL" id="KXA98431.1"/>
    </source>
</evidence>
<dbReference type="InterPro" id="IPR049315">
    <property type="entry name" value="GDC-P_N"/>
</dbReference>
<dbReference type="Gene3D" id="3.90.1150.10">
    <property type="entry name" value="Aspartate Aminotransferase, domain 1"/>
    <property type="match status" value="1"/>
</dbReference>
<accession>A0A133UW33</accession>
<dbReference type="InterPro" id="IPR015421">
    <property type="entry name" value="PyrdxlP-dep_Trfase_major"/>
</dbReference>
<dbReference type="GO" id="GO:0004375">
    <property type="term" value="F:glycine dehydrogenase (decarboxylating) activity"/>
    <property type="evidence" value="ECO:0007669"/>
    <property type="project" value="UniProtKB-EC"/>
</dbReference>
<dbReference type="NCBIfam" id="NF001696">
    <property type="entry name" value="PRK00451.1"/>
    <property type="match status" value="1"/>
</dbReference>
<keyword evidence="6" id="KW-1185">Reference proteome</keyword>
<dbReference type="InterPro" id="IPR015424">
    <property type="entry name" value="PyrdxlP-dep_Trfase"/>
</dbReference>
<feature type="domain" description="Glycine cleavage system P-protein N-terminal" evidence="4">
    <location>
        <begin position="3"/>
        <end position="395"/>
    </location>
</feature>
<dbReference type="CDD" id="cd00613">
    <property type="entry name" value="GDC-P"/>
    <property type="match status" value="1"/>
</dbReference>
<name>A0A133UW33_9EURY</name>
<dbReference type="InterPro" id="IPR020581">
    <property type="entry name" value="GDC_P"/>
</dbReference>
<evidence type="ECO:0000256" key="3">
    <source>
        <dbReference type="ARBA" id="ARBA00049026"/>
    </source>
</evidence>
<dbReference type="EMBL" id="LHXU01000112">
    <property type="protein sequence ID" value="KXA98431.1"/>
    <property type="molecule type" value="Genomic_DNA"/>
</dbReference>
<dbReference type="PANTHER" id="PTHR42806:SF1">
    <property type="entry name" value="GLYCINE DEHYDROGENASE (DECARBOXYLATING)"/>
    <property type="match status" value="1"/>
</dbReference>
<dbReference type="GO" id="GO:0009116">
    <property type="term" value="P:nucleoside metabolic process"/>
    <property type="evidence" value="ECO:0007669"/>
    <property type="project" value="InterPro"/>
</dbReference>
<evidence type="ECO:0000259" key="4">
    <source>
        <dbReference type="Pfam" id="PF02347"/>
    </source>
</evidence>
<dbReference type="PANTHER" id="PTHR42806">
    <property type="entry name" value="GLYCINE CLEAVAGE SYSTEM P-PROTEIN"/>
    <property type="match status" value="1"/>
</dbReference>
<evidence type="ECO:0000256" key="1">
    <source>
        <dbReference type="ARBA" id="ARBA00012134"/>
    </source>
</evidence>
<dbReference type="GO" id="GO:0006546">
    <property type="term" value="P:glycine catabolic process"/>
    <property type="evidence" value="ECO:0007669"/>
    <property type="project" value="InterPro"/>
</dbReference>
<gene>
    <name evidence="5" type="ORF">AKJ40_04790</name>
</gene>
<dbReference type="InterPro" id="IPR015422">
    <property type="entry name" value="PyrdxlP-dep_Trfase_small"/>
</dbReference>
<proteinExistence type="predicted"/>
<dbReference type="AlphaFoldDB" id="A0A133UW33"/>
<reference evidence="5 6" key="1">
    <citation type="journal article" date="2016" name="Sci. Rep.">
        <title>Metabolic traits of an uncultured archaeal lineage -MSBL1- from brine pools of the Red Sea.</title>
        <authorList>
            <person name="Mwirichia R."/>
            <person name="Alam I."/>
            <person name="Rashid M."/>
            <person name="Vinu M."/>
            <person name="Ba-Alawi W."/>
            <person name="Anthony Kamau A."/>
            <person name="Kamanda Ngugi D."/>
            <person name="Goker M."/>
            <person name="Klenk H.P."/>
            <person name="Bajic V."/>
            <person name="Stingl U."/>
        </authorList>
    </citation>
    <scope>NUCLEOTIDE SEQUENCE [LARGE SCALE GENOMIC DNA]</scope>
    <source>
        <strain evidence="5">SCGC-AAA259M10</strain>
    </source>
</reference>
<dbReference type="Proteomes" id="UP000070341">
    <property type="component" value="Unassembled WGS sequence"/>
</dbReference>
<feature type="non-terminal residue" evidence="5">
    <location>
        <position position="405"/>
    </location>
</feature>
<dbReference type="Gene3D" id="3.40.640.10">
    <property type="entry name" value="Type I PLP-dependent aspartate aminotransferase-like (Major domain)"/>
    <property type="match status" value="1"/>
</dbReference>
<sequence length="405" mass="44950">MTHRYIPISNSERKEMLKEIGVSAINDLYSDVPDKYMLEKELELPGRLSEPEVKKHVKKIFSKNKPASERLSFLGGGVWNHYIPEHVRELVTRSEFLTSYTPYQAEVSQGTLQALFEYQSTIAELVDLPVVNASMYGWGSALGEAALMSSRLTHQDKFLIPEYISPGREAVLRTYTEGPGIKLSRIPQDKETGELDLSQLEAKIGEDTAGIYVEIPSYLGFIETQMKKIGDIAEENETLFVVGVNPISLGLLKPPGEYGADIVIGEGQPFGNPMSLGGPLLGIFACRDDREFVHQLPGRLSGMTKTKKGEKRGFVMALQTREQHIRRERATSNICTNNNLYALVTAVYLSSLGSKGLKKLAKKCAGNARYAIKKLNNIDGIDVPVFDAPHFNEFTISFKDAELSA</sequence>
<dbReference type="SUPFAM" id="SSF53383">
    <property type="entry name" value="PLP-dependent transferases"/>
    <property type="match status" value="1"/>
</dbReference>
<evidence type="ECO:0000313" key="6">
    <source>
        <dbReference type="Proteomes" id="UP000070341"/>
    </source>
</evidence>
<dbReference type="PATRIC" id="fig|1698270.3.peg.176"/>
<protein>
    <recommendedName>
        <fullName evidence="1">glycine dehydrogenase (aminomethyl-transferring)</fullName>
        <ecNumber evidence="1">1.4.4.2</ecNumber>
    </recommendedName>
</protein>
<dbReference type="EC" id="1.4.4.2" evidence="1"/>
<evidence type="ECO:0000256" key="2">
    <source>
        <dbReference type="ARBA" id="ARBA00023002"/>
    </source>
</evidence>
<comment type="catalytic activity">
    <reaction evidence="3">
        <text>N(6)-[(R)-lipoyl]-L-lysyl-[glycine-cleavage complex H protein] + glycine + H(+) = N(6)-[(R)-S(8)-aminomethyldihydrolipoyl]-L-lysyl-[glycine-cleavage complex H protein] + CO2</text>
        <dbReference type="Rhea" id="RHEA:24304"/>
        <dbReference type="Rhea" id="RHEA-COMP:10494"/>
        <dbReference type="Rhea" id="RHEA-COMP:10495"/>
        <dbReference type="ChEBI" id="CHEBI:15378"/>
        <dbReference type="ChEBI" id="CHEBI:16526"/>
        <dbReference type="ChEBI" id="CHEBI:57305"/>
        <dbReference type="ChEBI" id="CHEBI:83099"/>
        <dbReference type="ChEBI" id="CHEBI:83143"/>
        <dbReference type="EC" id="1.4.4.2"/>
    </reaction>
</comment>
<dbReference type="InterPro" id="IPR023010">
    <property type="entry name" value="GcvPA"/>
</dbReference>